<feature type="transmembrane region" description="Helical" evidence="1">
    <location>
        <begin position="89"/>
        <end position="110"/>
    </location>
</feature>
<dbReference type="VEuPathDB" id="FungiDB:ASPNIDRAFT2_1091112"/>
<dbReference type="AlphaFoldDB" id="A0A505IE75"/>
<evidence type="ECO:0000256" key="1">
    <source>
        <dbReference type="SAM" id="Phobius"/>
    </source>
</evidence>
<gene>
    <name evidence="3" type="ORF">CAN33_0054880</name>
</gene>
<feature type="domain" description="CSC1/OSCA1-like 7TM region" evidence="2">
    <location>
        <begin position="15"/>
        <end position="108"/>
    </location>
</feature>
<dbReference type="InterPro" id="IPR003864">
    <property type="entry name" value="CSC1/OSCA1-like_7TM"/>
</dbReference>
<accession>A0A505IE75</accession>
<dbReference type="EMBL" id="NKJJ02000008">
    <property type="protein sequence ID" value="TPR10120.1"/>
    <property type="molecule type" value="Genomic_DNA"/>
</dbReference>
<reference evidence="4" key="1">
    <citation type="submission" date="2018-10" db="EMBL/GenBank/DDBJ databases">
        <title>FDA dAtabase for Regulatory Grade micrObial Sequences (FDA-ARGOS): Supporting development and validation of Infectious Disease Dx tests.</title>
        <authorList>
            <person name="Kerrigan L."/>
            <person name="Tallon L."/>
            <person name="Sadzewicz L."/>
            <person name="Sengamalay N."/>
            <person name="Ott S."/>
            <person name="Godinez A."/>
            <person name="Nagaraj S."/>
            <person name="Vavikolanu K."/>
            <person name="Nadendla S."/>
            <person name="George J."/>
            <person name="Sichtig H."/>
        </authorList>
    </citation>
    <scope>NUCLEOTIDE SEQUENCE [LARGE SCALE GENOMIC DNA]</scope>
    <source>
        <strain evidence="4">FDAARGOS_311</strain>
    </source>
</reference>
<proteinExistence type="predicted"/>
<evidence type="ECO:0000259" key="2">
    <source>
        <dbReference type="Pfam" id="PF02714"/>
    </source>
</evidence>
<keyword evidence="1" id="KW-0812">Transmembrane</keyword>
<feature type="transmembrane region" description="Helical" evidence="1">
    <location>
        <begin position="117"/>
        <end position="134"/>
    </location>
</feature>
<dbReference type="GO" id="GO:0005227">
    <property type="term" value="F:calcium-activated cation channel activity"/>
    <property type="evidence" value="ECO:0007669"/>
    <property type="project" value="InterPro"/>
</dbReference>
<protein>
    <recommendedName>
        <fullName evidence="2">CSC1/OSCA1-like 7TM region domain-containing protein</fullName>
    </recommendedName>
</protein>
<organism evidence="3 4">
    <name type="scientific">Aspergillus niger</name>
    <dbReference type="NCBI Taxonomy" id="5061"/>
    <lineage>
        <taxon>Eukaryota</taxon>
        <taxon>Fungi</taxon>
        <taxon>Dikarya</taxon>
        <taxon>Ascomycota</taxon>
        <taxon>Pezizomycotina</taxon>
        <taxon>Eurotiomycetes</taxon>
        <taxon>Eurotiomycetidae</taxon>
        <taxon>Eurotiales</taxon>
        <taxon>Aspergillaceae</taxon>
        <taxon>Aspergillus</taxon>
        <taxon>Aspergillus subgen. Circumdati</taxon>
    </lineage>
</organism>
<dbReference type="InterPro" id="IPR045122">
    <property type="entry name" value="Csc1-like"/>
</dbReference>
<dbReference type="Proteomes" id="UP000197666">
    <property type="component" value="Unassembled WGS sequence"/>
</dbReference>
<dbReference type="Pfam" id="PF02714">
    <property type="entry name" value="RSN1_7TM"/>
    <property type="match status" value="1"/>
</dbReference>
<dbReference type="PANTHER" id="PTHR13018:SF20">
    <property type="entry name" value="SPORULATION-SPECIFIC PROTEIN 75"/>
    <property type="match status" value="1"/>
</dbReference>
<feature type="transmembrane region" description="Helical" evidence="1">
    <location>
        <begin position="38"/>
        <end position="69"/>
    </location>
</feature>
<evidence type="ECO:0000313" key="4">
    <source>
        <dbReference type="Proteomes" id="UP000197666"/>
    </source>
</evidence>
<dbReference type="GO" id="GO:0005886">
    <property type="term" value="C:plasma membrane"/>
    <property type="evidence" value="ECO:0007669"/>
    <property type="project" value="TreeGrafter"/>
</dbReference>
<name>A0A505IE75_ASPNG</name>
<keyword evidence="1" id="KW-1133">Transmembrane helix</keyword>
<evidence type="ECO:0000313" key="3">
    <source>
        <dbReference type="EMBL" id="TPR10120.1"/>
    </source>
</evidence>
<dbReference type="PANTHER" id="PTHR13018">
    <property type="entry name" value="PROBABLE MEMBRANE PROTEIN DUF221-RELATED"/>
    <property type="match status" value="1"/>
</dbReference>
<keyword evidence="1" id="KW-0472">Membrane</keyword>
<comment type="caution">
    <text evidence="3">The sequence shown here is derived from an EMBL/GenBank/DDBJ whole genome shotgun (WGS) entry which is preliminary data.</text>
</comment>
<sequence>MALFQLPDSIWVIFAYKWRKHALKTVKWSLVYPVLTNLLCLCIIFSIISPLILVVGITMFGILWVVYAYQNLYVLEAAVETAGMLYWETLQQLFVGIYTLDLFLFGLFLLKGTLGPAVFAAIMLGLVAVVQYHLHSRSRPLVLYLSASASCDDLHSEASLQP</sequence>